<dbReference type="Gene3D" id="3.30.1240.10">
    <property type="match status" value="1"/>
</dbReference>
<dbReference type="InterPro" id="IPR006379">
    <property type="entry name" value="HAD-SF_hydro_IIB"/>
</dbReference>
<dbReference type="OrthoDB" id="27226at2759"/>
<dbReference type="InterPro" id="IPR023214">
    <property type="entry name" value="HAD_sf"/>
</dbReference>
<feature type="non-terminal residue" evidence="1">
    <location>
        <position position="1"/>
    </location>
</feature>
<evidence type="ECO:0000313" key="1">
    <source>
        <dbReference type="EMBL" id="PNH03878.1"/>
    </source>
</evidence>
<dbReference type="PANTHER" id="PTHR46986:SF3">
    <property type="entry name" value="HALOACID DEHALOGENASE-LIKE HYDROLASE (HAD) FAMILY PROTEIN"/>
    <property type="match status" value="1"/>
</dbReference>
<keyword evidence="2" id="KW-1185">Reference proteome</keyword>
<proteinExistence type="predicted"/>
<comment type="caution">
    <text evidence="1">The sequence shown here is derived from an EMBL/GenBank/DDBJ whole genome shotgun (WGS) entry which is preliminary data.</text>
</comment>
<dbReference type="GO" id="GO:0004222">
    <property type="term" value="F:metalloendopeptidase activity"/>
    <property type="evidence" value="ECO:0007669"/>
    <property type="project" value="InterPro"/>
</dbReference>
<protein>
    <recommendedName>
        <fullName evidence="3">Sugar phosphatase YidA</fullName>
    </recommendedName>
</protein>
<evidence type="ECO:0000313" key="2">
    <source>
        <dbReference type="Proteomes" id="UP000236333"/>
    </source>
</evidence>
<dbReference type="Pfam" id="PF08282">
    <property type="entry name" value="Hydrolase_3"/>
    <property type="match status" value="1"/>
</dbReference>
<accession>A0A2J7ZUF5</accession>
<dbReference type="InterPro" id="IPR002036">
    <property type="entry name" value="YbeY"/>
</dbReference>
<dbReference type="Proteomes" id="UP000236333">
    <property type="component" value="Unassembled WGS sequence"/>
</dbReference>
<dbReference type="PROSITE" id="PS01229">
    <property type="entry name" value="COF_2"/>
    <property type="match status" value="1"/>
</dbReference>
<dbReference type="Gene3D" id="3.40.50.1000">
    <property type="entry name" value="HAD superfamily/HAD-like"/>
    <property type="match status" value="1"/>
</dbReference>
<organism evidence="1 2">
    <name type="scientific">Tetrabaena socialis</name>
    <dbReference type="NCBI Taxonomy" id="47790"/>
    <lineage>
        <taxon>Eukaryota</taxon>
        <taxon>Viridiplantae</taxon>
        <taxon>Chlorophyta</taxon>
        <taxon>core chlorophytes</taxon>
        <taxon>Chlorophyceae</taxon>
        <taxon>CS clade</taxon>
        <taxon>Chlamydomonadales</taxon>
        <taxon>Tetrabaenaceae</taxon>
        <taxon>Tetrabaena</taxon>
    </lineage>
</organism>
<evidence type="ECO:0008006" key="3">
    <source>
        <dbReference type="Google" id="ProtNLM"/>
    </source>
</evidence>
<dbReference type="SUPFAM" id="SSF56784">
    <property type="entry name" value="HAD-like"/>
    <property type="match status" value="1"/>
</dbReference>
<reference evidence="1 2" key="1">
    <citation type="journal article" date="2017" name="Mol. Biol. Evol.">
        <title>The 4-celled Tetrabaena socialis nuclear genome reveals the essential components for genetic control of cell number at the origin of multicellularity in the volvocine lineage.</title>
        <authorList>
            <person name="Featherston J."/>
            <person name="Arakaki Y."/>
            <person name="Hanschen E.R."/>
            <person name="Ferris P.J."/>
            <person name="Michod R.E."/>
            <person name="Olson B.J.S.C."/>
            <person name="Nozaki H."/>
            <person name="Durand P.M."/>
        </authorList>
    </citation>
    <scope>NUCLEOTIDE SEQUENCE [LARGE SCALE GENOMIC DNA]</scope>
    <source>
        <strain evidence="1 2">NIES-571</strain>
    </source>
</reference>
<dbReference type="PANTHER" id="PTHR46986">
    <property type="entry name" value="ENDORIBONUCLEASE YBEY, CHLOROPLASTIC"/>
    <property type="match status" value="1"/>
</dbReference>
<dbReference type="AlphaFoldDB" id="A0A2J7ZUF5"/>
<dbReference type="GO" id="GO:0006364">
    <property type="term" value="P:rRNA processing"/>
    <property type="evidence" value="ECO:0007669"/>
    <property type="project" value="InterPro"/>
</dbReference>
<gene>
    <name evidence="1" type="ORF">TSOC_010023</name>
</gene>
<dbReference type="EMBL" id="PGGS01000450">
    <property type="protein sequence ID" value="PNH03878.1"/>
    <property type="molecule type" value="Genomic_DNA"/>
</dbReference>
<name>A0A2J7ZUF5_9CHLO</name>
<sequence length="243" mass="25512">LLLRQLVVATGKARGPWAHQVLPRLGQATPGVYLQGLLVYDGQGNRLYEQQLPGDVATDCIALAAEQGVTLTAYCGERILCAATDSHTDRLNFYKEPPPEAVGDLAAVVGTVEIHKMIFMAEQHEIDAMRPAVERLLGGRASLTTALSGMLEVLPLGASKGSGLSWLLAHLGVKPENVMALGDGENDVEMLQLAGLGIAMGNAGAKAKAAADVVLDETNDEDGVARAIMQYVVEPLLAAVPAP</sequence>
<dbReference type="NCBIfam" id="TIGR01484">
    <property type="entry name" value="HAD-SF-IIB"/>
    <property type="match status" value="1"/>
</dbReference>
<dbReference type="InterPro" id="IPR036412">
    <property type="entry name" value="HAD-like_sf"/>
</dbReference>